<evidence type="ECO:0000256" key="10">
    <source>
        <dbReference type="ARBA" id="ARBA00023157"/>
    </source>
</evidence>
<dbReference type="InterPro" id="IPR005103">
    <property type="entry name" value="AA9_LPMO"/>
</dbReference>
<evidence type="ECO:0000256" key="2">
    <source>
        <dbReference type="ARBA" id="ARBA00004613"/>
    </source>
</evidence>
<evidence type="ECO:0000256" key="4">
    <source>
        <dbReference type="ARBA" id="ARBA00022723"/>
    </source>
</evidence>
<keyword evidence="5 16" id="KW-0732">Signal</keyword>
<dbReference type="PANTHER" id="PTHR33353">
    <property type="entry name" value="PUTATIVE (AFU_ORTHOLOGUE AFUA_1G12560)-RELATED"/>
    <property type="match status" value="1"/>
</dbReference>
<evidence type="ECO:0000256" key="6">
    <source>
        <dbReference type="ARBA" id="ARBA00023001"/>
    </source>
</evidence>
<evidence type="ECO:0000256" key="13">
    <source>
        <dbReference type="ARBA" id="ARBA00044502"/>
    </source>
</evidence>
<dbReference type="EMBL" id="JANBVO010000002">
    <property type="protein sequence ID" value="KAJ9156096.1"/>
    <property type="molecule type" value="Genomic_DNA"/>
</dbReference>
<evidence type="ECO:0000256" key="3">
    <source>
        <dbReference type="ARBA" id="ARBA00022525"/>
    </source>
</evidence>
<evidence type="ECO:0000256" key="12">
    <source>
        <dbReference type="ARBA" id="ARBA00023326"/>
    </source>
</evidence>
<evidence type="ECO:0000256" key="14">
    <source>
        <dbReference type="ARBA" id="ARBA00045077"/>
    </source>
</evidence>
<dbReference type="Proteomes" id="UP001174694">
    <property type="component" value="Unassembled WGS sequence"/>
</dbReference>
<evidence type="ECO:0000256" key="11">
    <source>
        <dbReference type="ARBA" id="ARBA00023277"/>
    </source>
</evidence>
<dbReference type="Gene3D" id="2.70.50.70">
    <property type="match status" value="1"/>
</dbReference>
<proteinExistence type="inferred from homology"/>
<evidence type="ECO:0000256" key="16">
    <source>
        <dbReference type="SAM" id="SignalP"/>
    </source>
</evidence>
<feature type="domain" description="Auxiliary Activity family 9 catalytic" evidence="17">
    <location>
        <begin position="19"/>
        <end position="223"/>
    </location>
</feature>
<dbReference type="InterPro" id="IPR049892">
    <property type="entry name" value="AA9"/>
</dbReference>
<evidence type="ECO:0000256" key="7">
    <source>
        <dbReference type="ARBA" id="ARBA00023002"/>
    </source>
</evidence>
<keyword evidence="4" id="KW-0479">Metal-binding</keyword>
<comment type="similarity">
    <text evidence="13">Belongs to the polysaccharide monooxygenase AA9 family.</text>
</comment>
<feature type="chain" id="PRO_5041314209" description="lytic cellulose monooxygenase (C4-dehydrogenating)" evidence="16">
    <location>
        <begin position="19"/>
        <end position="236"/>
    </location>
</feature>
<dbReference type="GO" id="GO:0030245">
    <property type="term" value="P:cellulose catabolic process"/>
    <property type="evidence" value="ECO:0007669"/>
    <property type="project" value="UniProtKB-KW"/>
</dbReference>
<dbReference type="PANTHER" id="PTHR33353:SF18">
    <property type="entry name" value="ENDOGLUCANASE II"/>
    <property type="match status" value="1"/>
</dbReference>
<keyword evidence="18" id="KW-0378">Hydrolase</keyword>
<evidence type="ECO:0000256" key="1">
    <source>
        <dbReference type="ARBA" id="ARBA00001973"/>
    </source>
</evidence>
<dbReference type="EC" id="1.14.99.56" evidence="15"/>
<dbReference type="GO" id="GO:0004497">
    <property type="term" value="F:monooxygenase activity"/>
    <property type="evidence" value="ECO:0007669"/>
    <property type="project" value="UniProtKB-KW"/>
</dbReference>
<dbReference type="GO" id="GO:0046872">
    <property type="term" value="F:metal ion binding"/>
    <property type="evidence" value="ECO:0007669"/>
    <property type="project" value="UniProtKB-KW"/>
</dbReference>
<keyword evidence="8" id="KW-0186">Copper</keyword>
<keyword evidence="3" id="KW-0964">Secreted</keyword>
<evidence type="ECO:0000313" key="18">
    <source>
        <dbReference type="EMBL" id="KAJ9156096.1"/>
    </source>
</evidence>
<keyword evidence="6" id="KW-0136">Cellulose degradation</keyword>
<comment type="catalytic activity">
    <reaction evidence="14">
        <text>[(1-&gt;4)-beta-D-glucosyl]n+m + reduced acceptor + O2 = 4-dehydro-beta-D-glucosyl-[(1-&gt;4)-beta-D-glucosyl]n-1 + [(1-&gt;4)-beta-D-glucosyl]m + acceptor + H2O.</text>
        <dbReference type="EC" id="1.14.99.56"/>
    </reaction>
</comment>
<evidence type="ECO:0000259" key="17">
    <source>
        <dbReference type="Pfam" id="PF03443"/>
    </source>
</evidence>
<dbReference type="CDD" id="cd21175">
    <property type="entry name" value="LPMO_AA9"/>
    <property type="match status" value="1"/>
</dbReference>
<keyword evidence="9" id="KW-0503">Monooxygenase</keyword>
<comment type="caution">
    <text evidence="18">The sequence shown here is derived from an EMBL/GenBank/DDBJ whole genome shotgun (WGS) entry which is preliminary data.</text>
</comment>
<dbReference type="GO" id="GO:0016787">
    <property type="term" value="F:hydrolase activity"/>
    <property type="evidence" value="ECO:0007669"/>
    <property type="project" value="UniProtKB-KW"/>
</dbReference>
<evidence type="ECO:0000256" key="5">
    <source>
        <dbReference type="ARBA" id="ARBA00022729"/>
    </source>
</evidence>
<evidence type="ECO:0000256" key="8">
    <source>
        <dbReference type="ARBA" id="ARBA00023008"/>
    </source>
</evidence>
<evidence type="ECO:0000256" key="9">
    <source>
        <dbReference type="ARBA" id="ARBA00023033"/>
    </source>
</evidence>
<accession>A0AA38VPF8</accession>
<comment type="cofactor">
    <cofactor evidence="1">
        <name>Cu(2+)</name>
        <dbReference type="ChEBI" id="CHEBI:29036"/>
    </cofactor>
</comment>
<name>A0AA38VPF8_9PEZI</name>
<keyword evidence="19" id="KW-1185">Reference proteome</keyword>
<evidence type="ECO:0000256" key="15">
    <source>
        <dbReference type="ARBA" id="ARBA00047174"/>
    </source>
</evidence>
<evidence type="ECO:0000313" key="19">
    <source>
        <dbReference type="Proteomes" id="UP001174694"/>
    </source>
</evidence>
<keyword evidence="10" id="KW-1015">Disulfide bond</keyword>
<dbReference type="AlphaFoldDB" id="A0AA38VPF8"/>
<sequence length="236" mass="25241">MKASSIISAFASISAALAHTIFVQLETEGKTYDVSYAIRTPTYDGPITDVNSNSLACNGPPNPTSPSDKIIQVKAGSDITAIWRHTLTSGANDVMDPSHKGPTMAYMKKVSDAIHDNGVGNGWFKVQEDGLTNGNWATVKVINNGGKHVIHLPECIPEGQYLLRPEMIALHGARTTGGAQLYMECAQLNVTGGTATKTPTTYSIPGIYKANDPGILVDIYNMKGTYQIPGPRPFTC</sequence>
<gene>
    <name evidence="18" type="ORF">NKR23_g1106</name>
</gene>
<reference evidence="18" key="1">
    <citation type="submission" date="2022-07" db="EMBL/GenBank/DDBJ databases">
        <title>Fungi with potential for degradation of polypropylene.</title>
        <authorList>
            <person name="Gostincar C."/>
        </authorList>
    </citation>
    <scope>NUCLEOTIDE SEQUENCE</scope>
    <source>
        <strain evidence="18">EXF-13308</strain>
    </source>
</reference>
<keyword evidence="7" id="KW-0560">Oxidoreductase</keyword>
<keyword evidence="12" id="KW-0624">Polysaccharide degradation</keyword>
<feature type="signal peptide" evidence="16">
    <location>
        <begin position="1"/>
        <end position="18"/>
    </location>
</feature>
<comment type="subcellular location">
    <subcellularLocation>
        <location evidence="2">Secreted</location>
    </subcellularLocation>
</comment>
<dbReference type="Pfam" id="PF03443">
    <property type="entry name" value="AA9"/>
    <property type="match status" value="1"/>
</dbReference>
<protein>
    <recommendedName>
        <fullName evidence="15">lytic cellulose monooxygenase (C4-dehydrogenating)</fullName>
        <ecNumber evidence="15">1.14.99.56</ecNumber>
    </recommendedName>
</protein>
<dbReference type="GO" id="GO:0005576">
    <property type="term" value="C:extracellular region"/>
    <property type="evidence" value="ECO:0007669"/>
    <property type="project" value="UniProtKB-SubCell"/>
</dbReference>
<keyword evidence="11" id="KW-0119">Carbohydrate metabolism</keyword>
<organism evidence="18 19">
    <name type="scientific">Pleurostoma richardsiae</name>
    <dbReference type="NCBI Taxonomy" id="41990"/>
    <lineage>
        <taxon>Eukaryota</taxon>
        <taxon>Fungi</taxon>
        <taxon>Dikarya</taxon>
        <taxon>Ascomycota</taxon>
        <taxon>Pezizomycotina</taxon>
        <taxon>Sordariomycetes</taxon>
        <taxon>Sordariomycetidae</taxon>
        <taxon>Calosphaeriales</taxon>
        <taxon>Pleurostomataceae</taxon>
        <taxon>Pleurostoma</taxon>
    </lineage>
</organism>